<dbReference type="Gramene" id="Zm00001eb183480_T001">
    <property type="protein sequence ID" value="Zm00001eb183480_P001"/>
    <property type="gene ID" value="Zm00001eb183480"/>
</dbReference>
<organism evidence="2 3">
    <name type="scientific">Zea mays</name>
    <name type="common">Maize</name>
    <dbReference type="NCBI Taxonomy" id="4577"/>
    <lineage>
        <taxon>Eukaryota</taxon>
        <taxon>Viridiplantae</taxon>
        <taxon>Streptophyta</taxon>
        <taxon>Embryophyta</taxon>
        <taxon>Tracheophyta</taxon>
        <taxon>Spermatophyta</taxon>
        <taxon>Magnoliopsida</taxon>
        <taxon>Liliopsida</taxon>
        <taxon>Poales</taxon>
        <taxon>Poaceae</taxon>
        <taxon>PACMAD clade</taxon>
        <taxon>Panicoideae</taxon>
        <taxon>Andropogonodae</taxon>
        <taxon>Andropogoneae</taxon>
        <taxon>Tripsacinae</taxon>
        <taxon>Zea</taxon>
    </lineage>
</organism>
<dbReference type="AlphaFoldDB" id="A0A804NSS6"/>
<accession>A0A804NSS6</accession>
<dbReference type="PANTHER" id="PTHR31280">
    <property type="entry name" value="PROTEIN UNC-13 HOMOLOG"/>
    <property type="match status" value="1"/>
</dbReference>
<dbReference type="InterPro" id="IPR008528">
    <property type="entry name" value="unc-13_homologue"/>
</dbReference>
<name>A0A804NSS6_MAIZE</name>
<dbReference type="PANTHER" id="PTHR31280:SF1">
    <property type="entry name" value="OS03G0138600 PROTEIN"/>
    <property type="match status" value="1"/>
</dbReference>
<reference evidence="2" key="2">
    <citation type="submission" date="2019-07" db="EMBL/GenBank/DDBJ databases">
        <authorList>
            <person name="Seetharam A."/>
            <person name="Woodhouse M."/>
            <person name="Cannon E."/>
        </authorList>
    </citation>
    <scope>NUCLEOTIDE SEQUENCE [LARGE SCALE GENOMIC DNA]</scope>
    <source>
        <strain evidence="2">cv. B73</strain>
    </source>
</reference>
<evidence type="ECO:0000256" key="1">
    <source>
        <dbReference type="SAM" id="MobiDB-lite"/>
    </source>
</evidence>
<feature type="region of interest" description="Disordered" evidence="1">
    <location>
        <begin position="1"/>
        <end position="28"/>
    </location>
</feature>
<evidence type="ECO:0000313" key="2">
    <source>
        <dbReference type="EnsemblPlants" id="Zm00001eb183480_P001"/>
    </source>
</evidence>
<dbReference type="Proteomes" id="UP000007305">
    <property type="component" value="Chromosome 4"/>
</dbReference>
<reference evidence="3" key="1">
    <citation type="journal article" date="2009" name="Science">
        <title>The B73 maize genome: complexity, diversity, and dynamics.</title>
        <authorList>
            <person name="Schnable P.S."/>
            <person name="Ware D."/>
            <person name="Fulton R.S."/>
            <person name="Stein J.C."/>
            <person name="Wei F."/>
            <person name="Pasternak S."/>
            <person name="Liang C."/>
            <person name="Zhang J."/>
            <person name="Fulton L."/>
            <person name="Graves T.A."/>
            <person name="Minx P."/>
            <person name="Reily A.D."/>
            <person name="Courtney L."/>
            <person name="Kruchowski S.S."/>
            <person name="Tomlinson C."/>
            <person name="Strong C."/>
            <person name="Delehaunty K."/>
            <person name="Fronick C."/>
            <person name="Courtney B."/>
            <person name="Rock S.M."/>
            <person name="Belter E."/>
            <person name="Du F."/>
            <person name="Kim K."/>
            <person name="Abbott R.M."/>
            <person name="Cotton M."/>
            <person name="Levy A."/>
            <person name="Marchetto P."/>
            <person name="Ochoa K."/>
            <person name="Jackson S.M."/>
            <person name="Gillam B."/>
            <person name="Chen W."/>
            <person name="Yan L."/>
            <person name="Higginbotham J."/>
            <person name="Cardenas M."/>
            <person name="Waligorski J."/>
            <person name="Applebaum E."/>
            <person name="Phelps L."/>
            <person name="Falcone J."/>
            <person name="Kanchi K."/>
            <person name="Thane T."/>
            <person name="Scimone A."/>
            <person name="Thane N."/>
            <person name="Henke J."/>
            <person name="Wang T."/>
            <person name="Ruppert J."/>
            <person name="Shah N."/>
            <person name="Rotter K."/>
            <person name="Hodges J."/>
            <person name="Ingenthron E."/>
            <person name="Cordes M."/>
            <person name="Kohlberg S."/>
            <person name="Sgro J."/>
            <person name="Delgado B."/>
            <person name="Mead K."/>
            <person name="Chinwalla A."/>
            <person name="Leonard S."/>
            <person name="Crouse K."/>
            <person name="Collura K."/>
            <person name="Kudrna D."/>
            <person name="Currie J."/>
            <person name="He R."/>
            <person name="Angelova A."/>
            <person name="Rajasekar S."/>
            <person name="Mueller T."/>
            <person name="Lomeli R."/>
            <person name="Scara G."/>
            <person name="Ko A."/>
            <person name="Delaney K."/>
            <person name="Wissotski M."/>
            <person name="Lopez G."/>
            <person name="Campos D."/>
            <person name="Braidotti M."/>
            <person name="Ashley E."/>
            <person name="Golser W."/>
            <person name="Kim H."/>
            <person name="Lee S."/>
            <person name="Lin J."/>
            <person name="Dujmic Z."/>
            <person name="Kim W."/>
            <person name="Talag J."/>
            <person name="Zuccolo A."/>
            <person name="Fan C."/>
            <person name="Sebastian A."/>
            <person name="Kramer M."/>
            <person name="Spiegel L."/>
            <person name="Nascimento L."/>
            <person name="Zutavern T."/>
            <person name="Miller B."/>
            <person name="Ambroise C."/>
            <person name="Muller S."/>
            <person name="Spooner W."/>
            <person name="Narechania A."/>
            <person name="Ren L."/>
            <person name="Wei S."/>
            <person name="Kumari S."/>
            <person name="Faga B."/>
            <person name="Levy M.J."/>
            <person name="McMahan L."/>
            <person name="Van Buren P."/>
            <person name="Vaughn M.W."/>
            <person name="Ying K."/>
            <person name="Yeh C.-T."/>
            <person name="Emrich S.J."/>
            <person name="Jia Y."/>
            <person name="Kalyanaraman A."/>
            <person name="Hsia A.-P."/>
            <person name="Barbazuk W.B."/>
            <person name="Baucom R.S."/>
            <person name="Brutnell T.P."/>
            <person name="Carpita N.C."/>
            <person name="Chaparro C."/>
            <person name="Chia J.-M."/>
            <person name="Deragon J.-M."/>
            <person name="Estill J.C."/>
            <person name="Fu Y."/>
            <person name="Jeddeloh J.A."/>
            <person name="Han Y."/>
            <person name="Lee H."/>
            <person name="Li P."/>
            <person name="Lisch D.R."/>
            <person name="Liu S."/>
            <person name="Liu Z."/>
            <person name="Nagel D.H."/>
            <person name="McCann M.C."/>
            <person name="SanMiguel P."/>
            <person name="Myers A.M."/>
            <person name="Nettleton D."/>
            <person name="Nguyen J."/>
            <person name="Penning B.W."/>
            <person name="Ponnala L."/>
            <person name="Schneider K.L."/>
            <person name="Schwartz D.C."/>
            <person name="Sharma A."/>
            <person name="Soderlund C."/>
            <person name="Springer N.M."/>
            <person name="Sun Q."/>
            <person name="Wang H."/>
            <person name="Waterman M."/>
            <person name="Westerman R."/>
            <person name="Wolfgruber T.K."/>
            <person name="Yang L."/>
            <person name="Yu Y."/>
            <person name="Zhang L."/>
            <person name="Zhou S."/>
            <person name="Zhu Q."/>
            <person name="Bennetzen J.L."/>
            <person name="Dawe R.K."/>
            <person name="Jiang J."/>
            <person name="Jiang N."/>
            <person name="Presting G.G."/>
            <person name="Wessler S.R."/>
            <person name="Aluru S."/>
            <person name="Martienssen R.A."/>
            <person name="Clifton S.W."/>
            <person name="McCombie W.R."/>
            <person name="Wing R.A."/>
            <person name="Wilson R.K."/>
        </authorList>
    </citation>
    <scope>NUCLEOTIDE SEQUENCE [LARGE SCALE GENOMIC DNA]</scope>
    <source>
        <strain evidence="3">cv. B73</strain>
    </source>
</reference>
<proteinExistence type="predicted"/>
<reference evidence="2" key="3">
    <citation type="submission" date="2021-05" db="UniProtKB">
        <authorList>
            <consortium name="EnsemblPlants"/>
        </authorList>
    </citation>
    <scope>IDENTIFICATION</scope>
    <source>
        <strain evidence="2">cv. B73</strain>
    </source>
</reference>
<dbReference type="InParanoid" id="A0A804NSS6"/>
<feature type="compositionally biased region" description="Polar residues" evidence="1">
    <location>
        <begin position="1"/>
        <end position="17"/>
    </location>
</feature>
<keyword evidence="3" id="KW-1185">Reference proteome</keyword>
<evidence type="ECO:0000313" key="3">
    <source>
        <dbReference type="Proteomes" id="UP000007305"/>
    </source>
</evidence>
<protein>
    <submittedName>
        <fullName evidence="2">Uncharacterized protein</fullName>
    </submittedName>
</protein>
<sequence>MQRQALENELGQGNSMVIQRDDDPSETMARLAKDTEQLAQFELENFSPVLKRWHPFPGASAVATLHSCYGVLLKQYVAKATCLTNELV</sequence>
<dbReference type="EnsemblPlants" id="Zm00001eb183480_T001">
    <property type="protein sequence ID" value="Zm00001eb183480_P001"/>
    <property type="gene ID" value="Zm00001eb183480"/>
</dbReference>